<dbReference type="EC" id="4.2.1.136" evidence="6"/>
<protein>
    <recommendedName>
        <fullName evidence="6">ADP-dependent (S)-NAD(P)H-hydrate dehydratase</fullName>
        <ecNumber evidence="6">4.2.1.136</ecNumber>
    </recommendedName>
    <alternativeName>
        <fullName evidence="6">ADP-dependent NAD(P)HX dehydratase</fullName>
    </alternativeName>
</protein>
<evidence type="ECO:0000256" key="1">
    <source>
        <dbReference type="ARBA" id="ARBA00022741"/>
    </source>
</evidence>
<feature type="binding site" evidence="6">
    <location>
        <position position="225"/>
    </location>
    <ligand>
        <name>AMP</name>
        <dbReference type="ChEBI" id="CHEBI:456215"/>
    </ligand>
</feature>
<sequence>MDKQGLITLEYVKTIVRERPRDAHKGTCGRVLVVAGSLGMAGAAVLSSEAALKSGAGLVKAAVPDEIIPILQIAVPQATCCGISDDEFLRSLEVNDAIAVGPGIGVGEKQYLLIKKLLESYEGPVIIDADGINDLCRYDKDFELLKNRKIPAVLTPHPGEGNRILEALGESDIASMGRIHAAELISRKTGTVVLLKGADTVVTWEFGGTYTNTTGNPGMATGGSGDVLTGVIAAIAASGEDPFDAAKAGAFIHGMAGDIAAEHKGQWGMTSADIKDSLPDAFKEIVGK</sequence>
<evidence type="ECO:0000313" key="8">
    <source>
        <dbReference type="EMBL" id="HIT98625.1"/>
    </source>
</evidence>
<dbReference type="InterPro" id="IPR000631">
    <property type="entry name" value="CARKD"/>
</dbReference>
<dbReference type="CDD" id="cd01171">
    <property type="entry name" value="YXKO-related"/>
    <property type="match status" value="1"/>
</dbReference>
<dbReference type="InterPro" id="IPR017953">
    <property type="entry name" value="Carbohydrate_kinase_pred_CS"/>
</dbReference>
<proteinExistence type="inferred from homology"/>
<dbReference type="PROSITE" id="PS01050">
    <property type="entry name" value="YJEF_C_2"/>
    <property type="match status" value="1"/>
</dbReference>
<keyword evidence="2 6" id="KW-0067">ATP-binding</keyword>
<dbReference type="EMBL" id="DVLX01000001">
    <property type="protein sequence ID" value="HIT98625.1"/>
    <property type="molecule type" value="Genomic_DNA"/>
</dbReference>
<dbReference type="GO" id="GO:0052856">
    <property type="term" value="F:NAD(P)HX epimerase activity"/>
    <property type="evidence" value="ECO:0007669"/>
    <property type="project" value="TreeGrafter"/>
</dbReference>
<evidence type="ECO:0000313" key="9">
    <source>
        <dbReference type="Proteomes" id="UP000824159"/>
    </source>
</evidence>
<dbReference type="Gene3D" id="3.40.1190.20">
    <property type="match status" value="1"/>
</dbReference>
<dbReference type="InterPro" id="IPR029056">
    <property type="entry name" value="Ribokinase-like"/>
</dbReference>
<comment type="catalytic activity">
    <reaction evidence="6">
        <text>(6S)-NADHX + ADP = AMP + phosphate + NADH + H(+)</text>
        <dbReference type="Rhea" id="RHEA:32223"/>
        <dbReference type="ChEBI" id="CHEBI:15378"/>
        <dbReference type="ChEBI" id="CHEBI:43474"/>
        <dbReference type="ChEBI" id="CHEBI:57945"/>
        <dbReference type="ChEBI" id="CHEBI:64074"/>
        <dbReference type="ChEBI" id="CHEBI:456215"/>
        <dbReference type="ChEBI" id="CHEBI:456216"/>
        <dbReference type="EC" id="4.2.1.136"/>
    </reaction>
</comment>
<feature type="binding site" evidence="6">
    <location>
        <position position="157"/>
    </location>
    <ligand>
        <name>(6S)-NADPHX</name>
        <dbReference type="ChEBI" id="CHEBI:64076"/>
    </ligand>
</feature>
<evidence type="ECO:0000259" key="7">
    <source>
        <dbReference type="PROSITE" id="PS51383"/>
    </source>
</evidence>
<feature type="binding site" evidence="6">
    <location>
        <begin position="196"/>
        <end position="200"/>
    </location>
    <ligand>
        <name>AMP</name>
        <dbReference type="ChEBI" id="CHEBI:456215"/>
    </ligand>
</feature>
<evidence type="ECO:0000256" key="3">
    <source>
        <dbReference type="ARBA" id="ARBA00022857"/>
    </source>
</evidence>
<feature type="binding site" evidence="6">
    <location>
        <position position="43"/>
    </location>
    <ligand>
        <name>(6S)-NADPHX</name>
        <dbReference type="ChEBI" id="CHEBI:64076"/>
    </ligand>
</feature>
<dbReference type="PROSITE" id="PS51383">
    <property type="entry name" value="YJEF_C_3"/>
    <property type="match status" value="1"/>
</dbReference>
<dbReference type="PANTHER" id="PTHR12592">
    <property type="entry name" value="ATP-DEPENDENT (S)-NAD(P)H-HYDRATE DEHYDRATASE FAMILY MEMBER"/>
    <property type="match status" value="1"/>
</dbReference>
<comment type="cofactor">
    <cofactor evidence="6">
        <name>Mg(2+)</name>
        <dbReference type="ChEBI" id="CHEBI:18420"/>
    </cofactor>
</comment>
<dbReference type="Pfam" id="PF01256">
    <property type="entry name" value="Carb_kinase"/>
    <property type="match status" value="1"/>
</dbReference>
<comment type="catalytic activity">
    <reaction evidence="6">
        <text>(6S)-NADPHX + ADP = AMP + phosphate + NADPH + H(+)</text>
        <dbReference type="Rhea" id="RHEA:32235"/>
        <dbReference type="ChEBI" id="CHEBI:15378"/>
        <dbReference type="ChEBI" id="CHEBI:43474"/>
        <dbReference type="ChEBI" id="CHEBI:57783"/>
        <dbReference type="ChEBI" id="CHEBI:64076"/>
        <dbReference type="ChEBI" id="CHEBI:456215"/>
        <dbReference type="ChEBI" id="CHEBI:456216"/>
        <dbReference type="EC" id="4.2.1.136"/>
    </reaction>
</comment>
<gene>
    <name evidence="6" type="primary">nnrD</name>
    <name evidence="8" type="ORF">IAD12_00020</name>
</gene>
<evidence type="ECO:0000256" key="2">
    <source>
        <dbReference type="ARBA" id="ARBA00022840"/>
    </source>
</evidence>
<dbReference type="PANTHER" id="PTHR12592:SF0">
    <property type="entry name" value="ATP-DEPENDENT (S)-NAD(P)H-HYDRATE DEHYDRATASE"/>
    <property type="match status" value="1"/>
</dbReference>
<feature type="binding site" evidence="6">
    <location>
        <position position="103"/>
    </location>
    <ligand>
        <name>(6S)-NADPHX</name>
        <dbReference type="ChEBI" id="CHEBI:64076"/>
    </ligand>
</feature>
<dbReference type="NCBIfam" id="TIGR00196">
    <property type="entry name" value="yjeF_cterm"/>
    <property type="match status" value="1"/>
</dbReference>
<name>A0A9D1HC26_9FIRM</name>
<feature type="binding site" evidence="6">
    <location>
        <position position="226"/>
    </location>
    <ligand>
        <name>(6S)-NADPHX</name>
        <dbReference type="ChEBI" id="CHEBI:64076"/>
    </ligand>
</feature>
<reference evidence="8" key="2">
    <citation type="journal article" date="2021" name="PeerJ">
        <title>Extensive microbial diversity within the chicken gut microbiome revealed by metagenomics and culture.</title>
        <authorList>
            <person name="Gilroy R."/>
            <person name="Ravi A."/>
            <person name="Getino M."/>
            <person name="Pursley I."/>
            <person name="Horton D.L."/>
            <person name="Alikhan N.F."/>
            <person name="Baker D."/>
            <person name="Gharbi K."/>
            <person name="Hall N."/>
            <person name="Watson M."/>
            <person name="Adriaenssens E.M."/>
            <person name="Foster-Nyarko E."/>
            <person name="Jarju S."/>
            <person name="Secka A."/>
            <person name="Antonio M."/>
            <person name="Oren A."/>
            <person name="Chaudhuri R.R."/>
            <person name="La Ragione R."/>
            <person name="Hildebrand F."/>
            <person name="Pallen M.J."/>
        </authorList>
    </citation>
    <scope>NUCLEOTIDE SEQUENCE</scope>
    <source>
        <strain evidence="8">CHK176-22527</strain>
    </source>
</reference>
<evidence type="ECO:0000256" key="6">
    <source>
        <dbReference type="HAMAP-Rule" id="MF_01965"/>
    </source>
</evidence>
<dbReference type="AlphaFoldDB" id="A0A9D1HC26"/>
<feature type="domain" description="YjeF C-terminal" evidence="7">
    <location>
        <begin position="8"/>
        <end position="285"/>
    </location>
</feature>
<comment type="function">
    <text evidence="6">Catalyzes the dehydration of the S-form of NAD(P)HX at the expense of ADP, which is converted to AMP. Together with NAD(P)HX epimerase, which catalyzes the epimerization of the S- and R-forms, the enzyme allows the repair of both epimers of NAD(P)HX, a damaged form of NAD(P)H that is a result of enzymatic or heat-dependent hydration.</text>
</comment>
<keyword evidence="4 6" id="KW-0520">NAD</keyword>
<dbReference type="GO" id="GO:0110051">
    <property type="term" value="P:metabolite repair"/>
    <property type="evidence" value="ECO:0007669"/>
    <property type="project" value="TreeGrafter"/>
</dbReference>
<keyword evidence="5 6" id="KW-0456">Lyase</keyword>
<accession>A0A9D1HC26</accession>
<evidence type="ECO:0000256" key="5">
    <source>
        <dbReference type="ARBA" id="ARBA00023239"/>
    </source>
</evidence>
<reference evidence="8" key="1">
    <citation type="submission" date="2020-10" db="EMBL/GenBank/DDBJ databases">
        <authorList>
            <person name="Gilroy R."/>
        </authorList>
    </citation>
    <scope>NUCLEOTIDE SEQUENCE</scope>
    <source>
        <strain evidence="8">CHK176-22527</strain>
    </source>
</reference>
<dbReference type="SUPFAM" id="SSF53613">
    <property type="entry name" value="Ribokinase-like"/>
    <property type="match status" value="1"/>
</dbReference>
<dbReference type="HAMAP" id="MF_01965">
    <property type="entry name" value="NADHX_dehydratase"/>
    <property type="match status" value="1"/>
</dbReference>
<keyword evidence="3 6" id="KW-0521">NADP</keyword>
<evidence type="ECO:0000256" key="4">
    <source>
        <dbReference type="ARBA" id="ARBA00023027"/>
    </source>
</evidence>
<comment type="similarity">
    <text evidence="6">Belongs to the NnrD/CARKD family.</text>
</comment>
<dbReference type="GO" id="GO:0052855">
    <property type="term" value="F:ADP-dependent NAD(P)H-hydrate dehydratase activity"/>
    <property type="evidence" value="ECO:0007669"/>
    <property type="project" value="UniProtKB-UniRule"/>
</dbReference>
<dbReference type="Proteomes" id="UP000824159">
    <property type="component" value="Unassembled WGS sequence"/>
</dbReference>
<organism evidence="8 9">
    <name type="scientific">Candidatus Allocopromorpha excrementavium</name>
    <dbReference type="NCBI Taxonomy" id="2840741"/>
    <lineage>
        <taxon>Bacteria</taxon>
        <taxon>Bacillati</taxon>
        <taxon>Bacillota</taxon>
        <taxon>Clostridia</taxon>
        <taxon>Eubacteriales</taxon>
        <taxon>Eubacteriaceae</taxon>
        <taxon>Eubacteriaceae incertae sedis</taxon>
        <taxon>Candidatus Allocopromorpha</taxon>
    </lineage>
</organism>
<keyword evidence="1 6" id="KW-0547">Nucleotide-binding</keyword>
<dbReference type="GO" id="GO:0005524">
    <property type="term" value="F:ATP binding"/>
    <property type="evidence" value="ECO:0007669"/>
    <property type="project" value="UniProtKB-KW"/>
</dbReference>
<comment type="caution">
    <text evidence="8">The sequence shown here is derived from an EMBL/GenBank/DDBJ whole genome shotgun (WGS) entry which is preliminary data.</text>
</comment>
<dbReference type="GO" id="GO:0046496">
    <property type="term" value="P:nicotinamide nucleotide metabolic process"/>
    <property type="evidence" value="ECO:0007669"/>
    <property type="project" value="UniProtKB-UniRule"/>
</dbReference>
<comment type="subunit">
    <text evidence="6">Homotetramer.</text>
</comment>